<reference evidence="1 2" key="1">
    <citation type="journal article" date="2018" name="Sci. Rep.">
        <title>Genomic signatures of local adaptation to the degree of environmental predictability in rotifers.</title>
        <authorList>
            <person name="Franch-Gras L."/>
            <person name="Hahn C."/>
            <person name="Garcia-Roger E.M."/>
            <person name="Carmona M.J."/>
            <person name="Serra M."/>
            <person name="Gomez A."/>
        </authorList>
    </citation>
    <scope>NUCLEOTIDE SEQUENCE [LARGE SCALE GENOMIC DNA]</scope>
    <source>
        <strain evidence="1">HYR1</strain>
    </source>
</reference>
<comment type="caution">
    <text evidence="1">The sequence shown here is derived from an EMBL/GenBank/DDBJ whole genome shotgun (WGS) entry which is preliminary data.</text>
</comment>
<sequence length="80" mass="10046">MIVPATWSSTWRWWEWRWRQWWWWWWRNESSIVSVAKEKSKKTWLPKVTIQTVDKVSPCILLDRLVDKREQKLDLKNCKS</sequence>
<gene>
    <name evidence="1" type="ORF">BpHYR1_006040</name>
</gene>
<evidence type="ECO:0000313" key="1">
    <source>
        <dbReference type="EMBL" id="RNA20830.1"/>
    </source>
</evidence>
<proteinExistence type="predicted"/>
<accession>A0A3M7RBB2</accession>
<keyword evidence="2" id="KW-1185">Reference proteome</keyword>
<evidence type="ECO:0000313" key="2">
    <source>
        <dbReference type="Proteomes" id="UP000276133"/>
    </source>
</evidence>
<protein>
    <submittedName>
        <fullName evidence="1">Uncharacterized protein</fullName>
    </submittedName>
</protein>
<dbReference type="AlphaFoldDB" id="A0A3M7RBB2"/>
<dbReference type="Proteomes" id="UP000276133">
    <property type="component" value="Unassembled WGS sequence"/>
</dbReference>
<name>A0A3M7RBB2_BRAPC</name>
<organism evidence="1 2">
    <name type="scientific">Brachionus plicatilis</name>
    <name type="common">Marine rotifer</name>
    <name type="synonym">Brachionus muelleri</name>
    <dbReference type="NCBI Taxonomy" id="10195"/>
    <lineage>
        <taxon>Eukaryota</taxon>
        <taxon>Metazoa</taxon>
        <taxon>Spiralia</taxon>
        <taxon>Gnathifera</taxon>
        <taxon>Rotifera</taxon>
        <taxon>Eurotatoria</taxon>
        <taxon>Monogononta</taxon>
        <taxon>Pseudotrocha</taxon>
        <taxon>Ploima</taxon>
        <taxon>Brachionidae</taxon>
        <taxon>Brachionus</taxon>
    </lineage>
</organism>
<dbReference type="EMBL" id="REGN01003775">
    <property type="protein sequence ID" value="RNA20830.1"/>
    <property type="molecule type" value="Genomic_DNA"/>
</dbReference>